<evidence type="ECO:0000313" key="2">
    <source>
        <dbReference type="Proteomes" id="UP000288794"/>
    </source>
</evidence>
<proteinExistence type="predicted"/>
<protein>
    <recommendedName>
        <fullName evidence="3">DUF2509 family protein</fullName>
    </recommendedName>
</protein>
<dbReference type="InterPro" id="IPR019652">
    <property type="entry name" value="DUF2509"/>
</dbReference>
<comment type="caution">
    <text evidence="1">The sequence shown here is derived from an EMBL/GenBank/DDBJ whole genome shotgun (WGS) entry which is preliminary data.</text>
</comment>
<reference evidence="1 2" key="1">
    <citation type="submission" date="2014-04" db="EMBL/GenBank/DDBJ databases">
        <title>Draft genome sequence of Pantoea beijingensis strain LMG 27579, an emerging pathogen to Pleurotus eryngii with potential industrial application.</title>
        <authorList>
            <person name="Xu F."/>
            <person name="Liu Y."/>
            <person name="Wang S."/>
            <person name="Yin Y."/>
            <person name="Ma Y."/>
            <person name="Zhao S."/>
            <person name="Rong C."/>
        </authorList>
    </citation>
    <scope>NUCLEOTIDE SEQUENCE [LARGE SCALE GENOMIC DNA]</scope>
    <source>
        <strain evidence="1 2">LMG 27579</strain>
    </source>
</reference>
<dbReference type="RefSeq" id="WP_128178239.1">
    <property type="nucleotide sequence ID" value="NZ_CP071409.1"/>
</dbReference>
<sequence>MKQQQGSSALVMVAVILLLGSALLHSTRQQLAASFSLVADEREYITRFYLAQAALAWGMQQHWQKNSQGWQCKSDERYKWRACLQGSDKNRWLLRGDSFSASDRSLALWQWVMPGTTNTLQPLAHGWIDFCPLTEEAKCVPEMG</sequence>
<dbReference type="Proteomes" id="UP000288794">
    <property type="component" value="Unassembled WGS sequence"/>
</dbReference>
<gene>
    <name evidence="1" type="ORF">ED28_12010</name>
</gene>
<evidence type="ECO:0008006" key="3">
    <source>
        <dbReference type="Google" id="ProtNLM"/>
    </source>
</evidence>
<dbReference type="AlphaFoldDB" id="A0A443IC46"/>
<name>A0A443IC46_9GAMM</name>
<accession>A0A443IC46</accession>
<dbReference type="EMBL" id="JMEE01000034">
    <property type="protein sequence ID" value="RWR01742.1"/>
    <property type="molecule type" value="Genomic_DNA"/>
</dbReference>
<dbReference type="Pfam" id="PF10713">
    <property type="entry name" value="DUF2509"/>
    <property type="match status" value="1"/>
</dbReference>
<organism evidence="1 2">
    <name type="scientific">[Pantoea] beijingensis</name>
    <dbReference type="NCBI Taxonomy" id="1324864"/>
    <lineage>
        <taxon>Bacteria</taxon>
        <taxon>Pseudomonadati</taxon>
        <taxon>Pseudomonadota</taxon>
        <taxon>Gammaproteobacteria</taxon>
        <taxon>Enterobacterales</taxon>
        <taxon>Erwiniaceae</taxon>
        <taxon>Erwinia</taxon>
    </lineage>
</organism>
<evidence type="ECO:0000313" key="1">
    <source>
        <dbReference type="EMBL" id="RWR01742.1"/>
    </source>
</evidence>
<keyword evidence="2" id="KW-1185">Reference proteome</keyword>